<protein>
    <recommendedName>
        <fullName evidence="7">Penicillin-binding protein 1A</fullName>
        <ecNumber evidence="25">2.4.99.28</ecNumber>
        <ecNumber evidence="6">3.4.16.4</ecNumber>
    </recommendedName>
</protein>
<evidence type="ECO:0000256" key="26">
    <source>
        <dbReference type="ARBA" id="ARBA00049902"/>
    </source>
</evidence>
<keyword evidence="23" id="KW-0961">Cell wall biogenesis/degradation</keyword>
<comment type="similarity">
    <text evidence="4">In the C-terminal section; belongs to the transpeptidase family.</text>
</comment>
<keyword evidence="10" id="KW-0121">Carboxypeptidase</keyword>
<keyword evidence="16" id="KW-0133">Cell shape</keyword>
<keyword evidence="18" id="KW-0573">Peptidoglycan synthesis</keyword>
<keyword evidence="33" id="KW-1185">Reference proteome</keyword>
<name>E0WRB3_9ENTR</name>
<keyword evidence="12" id="KW-0328">Glycosyltransferase</keyword>
<gene>
    <name evidence="32" type="primary">mrcA</name>
    <name evidence="32" type="ORF">REG_0503</name>
</gene>
<comment type="pathway">
    <text evidence="27">Glycan biosynthesis.</text>
</comment>
<evidence type="ECO:0000256" key="9">
    <source>
        <dbReference type="ARBA" id="ARBA00022519"/>
    </source>
</evidence>
<dbReference type="Pfam" id="PF00905">
    <property type="entry name" value="Transpeptidase"/>
    <property type="match status" value="1"/>
</dbReference>
<comment type="subcellular location">
    <subcellularLocation>
        <location evidence="2">Cell inner membrane</location>
        <topology evidence="2">Single-pass type II membrane protein</topology>
    </subcellularLocation>
</comment>
<comment type="catalytic activity">
    <reaction evidence="24">
        <text>Preferential cleavage: (Ac)2-L-Lys-D-Ala-|-D-Ala. Also transpeptidation of peptidyl-alanyl moieties that are N-acyl substituents of D-alanine.</text>
        <dbReference type="EC" id="3.4.16.4"/>
    </reaction>
</comment>
<dbReference type="Gene3D" id="3.40.710.10">
    <property type="entry name" value="DD-peptidase/beta-lactamase superfamily"/>
    <property type="match status" value="2"/>
</dbReference>
<dbReference type="InterPro" id="IPR001460">
    <property type="entry name" value="PCN-bd_Tpept"/>
</dbReference>
<comment type="function">
    <text evidence="1">Cell wall formation. Synthesis of cross-linked peptidoglycan from the lipid intermediates. The enzyme has a penicillin-insensitive transglycosylase N-terminal domain (formation of linear glycan strands) and a penicillin-sensitive transpeptidase C-terminal domain (cross-linking of the peptide subunits).</text>
</comment>
<dbReference type="Pfam" id="PF17092">
    <property type="entry name" value="PCB_OB"/>
    <property type="match status" value="1"/>
</dbReference>
<evidence type="ECO:0000313" key="33">
    <source>
        <dbReference type="Proteomes" id="UP000005726"/>
    </source>
</evidence>
<dbReference type="FunFam" id="3.40.710.10:FF:000013">
    <property type="entry name" value="Penicillin-binding protein 1A"/>
    <property type="match status" value="1"/>
</dbReference>
<dbReference type="Gene3D" id="1.10.3810.10">
    <property type="entry name" value="Biosynthetic peptidoglycan transglycosylase-like"/>
    <property type="match status" value="1"/>
</dbReference>
<evidence type="ECO:0000256" key="11">
    <source>
        <dbReference type="ARBA" id="ARBA00022670"/>
    </source>
</evidence>
<dbReference type="EMBL" id="GL379589">
    <property type="protein sequence ID" value="EFL92673.1"/>
    <property type="molecule type" value="Genomic_DNA"/>
</dbReference>
<dbReference type="SUPFAM" id="SSF53955">
    <property type="entry name" value="Lysozyme-like"/>
    <property type="match status" value="1"/>
</dbReference>
<evidence type="ECO:0000256" key="13">
    <source>
        <dbReference type="ARBA" id="ARBA00022679"/>
    </source>
</evidence>
<dbReference type="UniPathway" id="UPA00219"/>
<feature type="domain" description="Penicillin-binding protein transpeptidase" evidence="29">
    <location>
        <begin position="437"/>
        <end position="742"/>
    </location>
</feature>
<keyword evidence="22" id="KW-0511">Multifunctional enzyme</keyword>
<keyword evidence="14 28" id="KW-0812">Transmembrane</keyword>
<feature type="domain" description="Glycosyl transferase family 51" evidence="30">
    <location>
        <begin position="63"/>
        <end position="237"/>
    </location>
</feature>
<dbReference type="GO" id="GO:0008360">
    <property type="term" value="P:regulation of cell shape"/>
    <property type="evidence" value="ECO:0007669"/>
    <property type="project" value="UniProtKB-KW"/>
</dbReference>
<evidence type="ECO:0000313" key="32">
    <source>
        <dbReference type="EMBL" id="EFL92673.1"/>
    </source>
</evidence>
<evidence type="ECO:0000256" key="6">
    <source>
        <dbReference type="ARBA" id="ARBA00012448"/>
    </source>
</evidence>
<evidence type="ECO:0000259" key="29">
    <source>
        <dbReference type="Pfam" id="PF00905"/>
    </source>
</evidence>
<evidence type="ECO:0000256" key="25">
    <source>
        <dbReference type="ARBA" id="ARBA00044770"/>
    </source>
</evidence>
<dbReference type="GO" id="GO:0009252">
    <property type="term" value="P:peptidoglycan biosynthetic process"/>
    <property type="evidence" value="ECO:0007669"/>
    <property type="project" value="UniProtKB-UniPathway"/>
</dbReference>
<dbReference type="EC" id="2.4.99.28" evidence="25"/>
<dbReference type="InterPro" id="IPR036950">
    <property type="entry name" value="PBP_transglycosylase"/>
</dbReference>
<dbReference type="EC" id="3.4.16.4" evidence="6"/>
<reference evidence="32" key="1">
    <citation type="journal article" date="2009" name="Environ. Microbiol.">
        <title>Dynamics of genome evolution in facultative symbionts of aphids.</title>
        <authorList>
            <person name="Degnan P.H."/>
            <person name="Leonardo T.E."/>
            <person name="Cass B.N."/>
            <person name="Hurwitz B."/>
            <person name="Stern D."/>
            <person name="Gibbs R.A."/>
            <person name="Richards S."/>
            <person name="Moran N.A."/>
        </authorList>
    </citation>
    <scope>NUCLEOTIDE SEQUENCE [LARGE SCALE GENOMIC DNA]</scope>
    <source>
        <strain evidence="32">LSR1</strain>
    </source>
</reference>
<keyword evidence="19 28" id="KW-1133">Transmembrane helix</keyword>
<dbReference type="GO" id="GO:0046677">
    <property type="term" value="P:response to antibiotic"/>
    <property type="evidence" value="ECO:0007669"/>
    <property type="project" value="UniProtKB-KW"/>
</dbReference>
<dbReference type="Proteomes" id="UP000005726">
    <property type="component" value="Unassembled WGS sequence"/>
</dbReference>
<dbReference type="GO" id="GO:0005886">
    <property type="term" value="C:plasma membrane"/>
    <property type="evidence" value="ECO:0007669"/>
    <property type="project" value="UniProtKB-SubCell"/>
</dbReference>
<evidence type="ECO:0000256" key="8">
    <source>
        <dbReference type="ARBA" id="ARBA00022475"/>
    </source>
</evidence>
<keyword evidence="17" id="KW-0735">Signal-anchor</keyword>
<comment type="similarity">
    <text evidence="5">In the N-terminal section; belongs to the glycosyltransferase 51 family.</text>
</comment>
<evidence type="ECO:0000256" key="12">
    <source>
        <dbReference type="ARBA" id="ARBA00022676"/>
    </source>
</evidence>
<evidence type="ECO:0000256" key="23">
    <source>
        <dbReference type="ARBA" id="ARBA00023316"/>
    </source>
</evidence>
<keyword evidence="13" id="KW-0808">Transferase</keyword>
<dbReference type="InterPro" id="IPR050396">
    <property type="entry name" value="Glycosyltr_51/Transpeptidase"/>
</dbReference>
<evidence type="ECO:0000256" key="21">
    <source>
        <dbReference type="ARBA" id="ARBA00023251"/>
    </source>
</evidence>
<dbReference type="GO" id="GO:0071555">
    <property type="term" value="P:cell wall organization"/>
    <property type="evidence" value="ECO:0007669"/>
    <property type="project" value="UniProtKB-KW"/>
</dbReference>
<keyword evidence="20 28" id="KW-0472">Membrane</keyword>
<evidence type="ECO:0000259" key="31">
    <source>
        <dbReference type="Pfam" id="PF17092"/>
    </source>
</evidence>
<dbReference type="NCBIfam" id="NF008643">
    <property type="entry name" value="PRK11636.1"/>
    <property type="match status" value="1"/>
</dbReference>
<keyword evidence="9" id="KW-0997">Cell inner membrane</keyword>
<evidence type="ECO:0000256" key="7">
    <source>
        <dbReference type="ARBA" id="ARBA00018638"/>
    </source>
</evidence>
<evidence type="ECO:0000259" key="30">
    <source>
        <dbReference type="Pfam" id="PF00912"/>
    </source>
</evidence>
<dbReference type="STRING" id="663321.REG_0503"/>
<feature type="transmembrane region" description="Helical" evidence="28">
    <location>
        <begin position="12"/>
        <end position="37"/>
    </location>
</feature>
<dbReference type="GO" id="GO:0008658">
    <property type="term" value="F:penicillin binding"/>
    <property type="evidence" value="ECO:0007669"/>
    <property type="project" value="InterPro"/>
</dbReference>
<dbReference type="FunFam" id="1.10.3810.10:FF:000003">
    <property type="entry name" value="Penicillin-binding protein 1a"/>
    <property type="match status" value="1"/>
</dbReference>
<comment type="catalytic activity">
    <reaction evidence="26">
        <text>[GlcNAc-(1-&gt;4)-Mur2Ac(oyl-L-Ala-gamma-D-Glu-L-Lys-D-Ala-D-Ala)](n)-di-trans,octa-cis-undecaprenyl diphosphate + beta-D-GlcNAc-(1-&gt;4)-Mur2Ac(oyl-L-Ala-gamma-D-Glu-L-Lys-D-Ala-D-Ala)-di-trans,octa-cis-undecaprenyl diphosphate = [GlcNAc-(1-&gt;4)-Mur2Ac(oyl-L-Ala-gamma-D-Glu-L-Lys-D-Ala-D-Ala)](n+1)-di-trans,octa-cis-undecaprenyl diphosphate + di-trans,octa-cis-undecaprenyl diphosphate + H(+)</text>
        <dbReference type="Rhea" id="RHEA:23708"/>
        <dbReference type="Rhea" id="RHEA-COMP:9602"/>
        <dbReference type="Rhea" id="RHEA-COMP:9603"/>
        <dbReference type="ChEBI" id="CHEBI:15378"/>
        <dbReference type="ChEBI" id="CHEBI:58405"/>
        <dbReference type="ChEBI" id="CHEBI:60033"/>
        <dbReference type="ChEBI" id="CHEBI:78435"/>
        <dbReference type="EC" id="2.4.99.28"/>
    </reaction>
</comment>
<evidence type="ECO:0000256" key="20">
    <source>
        <dbReference type="ARBA" id="ARBA00023136"/>
    </source>
</evidence>
<keyword evidence="8" id="KW-1003">Cell membrane</keyword>
<evidence type="ECO:0000256" key="2">
    <source>
        <dbReference type="ARBA" id="ARBA00004249"/>
    </source>
</evidence>
<dbReference type="HOGENOM" id="CLU_006354_2_4_6"/>
<organism evidence="32 33">
    <name type="scientific">Candidatus Regiella insecticola LSR1</name>
    <dbReference type="NCBI Taxonomy" id="663321"/>
    <lineage>
        <taxon>Bacteria</taxon>
        <taxon>Pseudomonadati</taxon>
        <taxon>Pseudomonadota</taxon>
        <taxon>Gammaproteobacteria</taxon>
        <taxon>Enterobacterales</taxon>
        <taxon>Enterobacteriaceae</taxon>
        <taxon>aphid secondary symbionts</taxon>
        <taxon>Candidatus Regiella</taxon>
    </lineage>
</organism>
<dbReference type="PANTHER" id="PTHR32282">
    <property type="entry name" value="BINDING PROTEIN TRANSPEPTIDASE, PUTATIVE-RELATED"/>
    <property type="match status" value="1"/>
</dbReference>
<evidence type="ECO:0000256" key="15">
    <source>
        <dbReference type="ARBA" id="ARBA00022801"/>
    </source>
</evidence>
<dbReference type="GO" id="GO:0008955">
    <property type="term" value="F:peptidoglycan glycosyltransferase activity"/>
    <property type="evidence" value="ECO:0007669"/>
    <property type="project" value="UniProtKB-EC"/>
</dbReference>
<comment type="pathway">
    <text evidence="3">Cell wall biogenesis; peptidoglycan biosynthesis.</text>
</comment>
<proteinExistence type="inferred from homology"/>
<evidence type="ECO:0000256" key="28">
    <source>
        <dbReference type="SAM" id="Phobius"/>
    </source>
</evidence>
<sequence length="864" mass="96054">MTLNGKSWVKLVKYFLIFVICCILLGAVSIFCLYKYIDQQLPDVAVLKDIRLQTPMLVYSAEGELIAQYGEKRRIPLSLGQIPQQLIQAVIATEDSRFYKHHGIDPIGILRAIFVVLSSGYASQGASTITQQLARNFFLNRERSIIRKIKEIFLALRIERFLTKDEILELYLNKIYFGYRAYGVGAAAEVYFGKKISQLTLAEMAVIAGLPKAPSIFNPLYSYHRAMSRRNVVLTRMLEVNYITQKQYKQARDEPIIANYHAAQVEFSAPYLSEMVRQEMIKRFGENAYTDGYQVYTTITKKLQLAATKALRANVLAYDMRHGYRGASDVLWKAGEVAWGYEQIMDWLGTLPVYGSLLPAVVTQVNEKNATVLLSDGNYVILSMEGVRWARPFKSDTLQGKIPKQVNDVVHLGQQIWVRKVNNSWWLAQVPAVNSALVSINPNDGSISALVGGFDFNHSKFNRVTQSLRQVGSNIKPFLYAAILDKGFTLSSIFNDLPISRWDAGAGVEWRPKNSPPTYSGAIRLRQGLGQSKNVVMVRIIRSIGVDYAADYLQRFGFPAQNIVRTESLALGSPSFTPLQLVRGYSVLVNGGYLVDPYFISKISDNTGNLLFVAQPKIAGECFNPPVIEEKIKSSAVIFNENRTNSEINQINHLPARGAATIELLATKGNKKEKKQKYAPQVISRQLSFLMRDVLNSNIFGESGWMGTGWRAIGDLKRNDIGGKTGTTNNSKDAWFSGYGPDIVTSVWIGFDDHSRSLGSSSVAGVIENQISGVEGGAKSAQGAWNDFMKVALAGIPEKKTILPEGIVSVMIDKQTGKLSKGGSGSRVEYFIEGTQPTVYAAREVATKVETKLAMDDDQVEELF</sequence>
<dbReference type="GO" id="GO:0009002">
    <property type="term" value="F:serine-type D-Ala-D-Ala carboxypeptidase activity"/>
    <property type="evidence" value="ECO:0007669"/>
    <property type="project" value="UniProtKB-EC"/>
</dbReference>
<dbReference type="InterPro" id="IPR001264">
    <property type="entry name" value="Glyco_trans_51"/>
</dbReference>
<dbReference type="InterPro" id="IPR023346">
    <property type="entry name" value="Lysozyme-like_dom_sf"/>
</dbReference>
<evidence type="ECO:0000256" key="22">
    <source>
        <dbReference type="ARBA" id="ARBA00023268"/>
    </source>
</evidence>
<evidence type="ECO:0000256" key="10">
    <source>
        <dbReference type="ARBA" id="ARBA00022645"/>
    </source>
</evidence>
<keyword evidence="11" id="KW-0645">Protease</keyword>
<evidence type="ECO:0000256" key="17">
    <source>
        <dbReference type="ARBA" id="ARBA00022968"/>
    </source>
</evidence>
<evidence type="ECO:0000256" key="14">
    <source>
        <dbReference type="ARBA" id="ARBA00022692"/>
    </source>
</evidence>
<evidence type="ECO:0000256" key="27">
    <source>
        <dbReference type="ARBA" id="ARBA00060592"/>
    </source>
</evidence>
<dbReference type="eggNOG" id="COG5009">
    <property type="taxonomic scope" value="Bacteria"/>
</dbReference>
<evidence type="ECO:0000256" key="19">
    <source>
        <dbReference type="ARBA" id="ARBA00022989"/>
    </source>
</evidence>
<evidence type="ECO:0000256" key="16">
    <source>
        <dbReference type="ARBA" id="ARBA00022960"/>
    </source>
</evidence>
<feature type="domain" description="Penicillin-binding protein OB-like" evidence="31">
    <location>
        <begin position="324"/>
        <end position="433"/>
    </location>
</feature>
<evidence type="ECO:0000256" key="1">
    <source>
        <dbReference type="ARBA" id="ARBA00002624"/>
    </source>
</evidence>
<dbReference type="Pfam" id="PF00912">
    <property type="entry name" value="Transgly"/>
    <property type="match status" value="1"/>
</dbReference>
<dbReference type="AlphaFoldDB" id="E0WRB3"/>
<evidence type="ECO:0000256" key="3">
    <source>
        <dbReference type="ARBA" id="ARBA00004752"/>
    </source>
</evidence>
<dbReference type="SUPFAM" id="SSF56601">
    <property type="entry name" value="beta-lactamase/transpeptidase-like"/>
    <property type="match status" value="1"/>
</dbReference>
<dbReference type="InterPro" id="IPR012338">
    <property type="entry name" value="Beta-lactam/transpept-like"/>
</dbReference>
<dbReference type="FunFam" id="3.40.710.10:FF:000010">
    <property type="entry name" value="Penicillin-binding protein 1A"/>
    <property type="match status" value="1"/>
</dbReference>
<dbReference type="NCBIfam" id="TIGR02074">
    <property type="entry name" value="PBP_1a_fam"/>
    <property type="match status" value="1"/>
</dbReference>
<evidence type="ECO:0000256" key="24">
    <source>
        <dbReference type="ARBA" id="ARBA00034000"/>
    </source>
</evidence>
<keyword evidence="21" id="KW-0046">Antibiotic resistance</keyword>
<dbReference type="PANTHER" id="PTHR32282:SF27">
    <property type="entry name" value="PENICILLIN-BINDING PROTEIN 1A"/>
    <property type="match status" value="1"/>
</dbReference>
<evidence type="ECO:0000256" key="5">
    <source>
        <dbReference type="ARBA" id="ARBA00007739"/>
    </source>
</evidence>
<accession>E0WRB3</accession>
<dbReference type="GO" id="GO:0006508">
    <property type="term" value="P:proteolysis"/>
    <property type="evidence" value="ECO:0007669"/>
    <property type="project" value="UniProtKB-KW"/>
</dbReference>
<evidence type="ECO:0000256" key="18">
    <source>
        <dbReference type="ARBA" id="ARBA00022984"/>
    </source>
</evidence>
<dbReference type="GO" id="GO:0030288">
    <property type="term" value="C:outer membrane-bounded periplasmic space"/>
    <property type="evidence" value="ECO:0007669"/>
    <property type="project" value="TreeGrafter"/>
</dbReference>
<evidence type="ECO:0000256" key="4">
    <source>
        <dbReference type="ARBA" id="ARBA00007090"/>
    </source>
</evidence>
<keyword evidence="15" id="KW-0378">Hydrolase</keyword>
<dbReference type="InterPro" id="IPR031376">
    <property type="entry name" value="PCB_OB"/>
</dbReference>